<gene>
    <name evidence="7" type="ORF">JOF46_000064</name>
</gene>
<dbReference type="InterPro" id="IPR036640">
    <property type="entry name" value="ABC1_TM_sf"/>
</dbReference>
<feature type="transmembrane region" description="Helical" evidence="5">
    <location>
        <begin position="151"/>
        <end position="171"/>
    </location>
</feature>
<evidence type="ECO:0000256" key="1">
    <source>
        <dbReference type="ARBA" id="ARBA00004651"/>
    </source>
</evidence>
<dbReference type="InterPro" id="IPR027417">
    <property type="entry name" value="P-loop_NTPase"/>
</dbReference>
<organism evidence="7 8">
    <name type="scientific">Paeniglutamicibacter psychrophenolicus</name>
    <dbReference type="NCBI Taxonomy" id="257454"/>
    <lineage>
        <taxon>Bacteria</taxon>
        <taxon>Bacillati</taxon>
        <taxon>Actinomycetota</taxon>
        <taxon>Actinomycetes</taxon>
        <taxon>Micrococcales</taxon>
        <taxon>Micrococcaceae</taxon>
        <taxon>Paeniglutamicibacter</taxon>
    </lineage>
</organism>
<feature type="transmembrane region" description="Helical" evidence="5">
    <location>
        <begin position="261"/>
        <end position="282"/>
    </location>
</feature>
<feature type="transmembrane region" description="Helical" evidence="5">
    <location>
        <begin position="177"/>
        <end position="198"/>
    </location>
</feature>
<evidence type="ECO:0000313" key="7">
    <source>
        <dbReference type="EMBL" id="MBP2372152.1"/>
    </source>
</evidence>
<keyword evidence="3 5" id="KW-1133">Transmembrane helix</keyword>
<dbReference type="PANTHER" id="PTHR24221:SF654">
    <property type="entry name" value="ATP-BINDING CASSETTE SUB-FAMILY B MEMBER 6"/>
    <property type="match status" value="1"/>
</dbReference>
<dbReference type="EMBL" id="JAGIOE010000001">
    <property type="protein sequence ID" value="MBP2372152.1"/>
    <property type="molecule type" value="Genomic_DNA"/>
</dbReference>
<feature type="domain" description="ABC transmembrane type-1" evidence="6">
    <location>
        <begin position="47"/>
        <end position="303"/>
    </location>
</feature>
<dbReference type="Gene3D" id="3.40.50.300">
    <property type="entry name" value="P-loop containing nucleotide triphosphate hydrolases"/>
    <property type="match status" value="1"/>
</dbReference>
<dbReference type="PROSITE" id="PS50929">
    <property type="entry name" value="ABC_TM1F"/>
    <property type="match status" value="1"/>
</dbReference>
<dbReference type="Pfam" id="PF00664">
    <property type="entry name" value="ABC_membrane"/>
    <property type="match status" value="1"/>
</dbReference>
<dbReference type="Gene3D" id="1.20.1560.10">
    <property type="entry name" value="ABC transporter type 1, transmembrane domain"/>
    <property type="match status" value="1"/>
</dbReference>
<dbReference type="InterPro" id="IPR011527">
    <property type="entry name" value="ABC1_TM_dom"/>
</dbReference>
<evidence type="ECO:0000259" key="6">
    <source>
        <dbReference type="PROSITE" id="PS50929"/>
    </source>
</evidence>
<dbReference type="InterPro" id="IPR039421">
    <property type="entry name" value="Type_1_exporter"/>
</dbReference>
<feature type="transmembrane region" description="Helical" evidence="5">
    <location>
        <begin position="73"/>
        <end position="93"/>
    </location>
</feature>
<dbReference type="SUPFAM" id="SSF52540">
    <property type="entry name" value="P-loop containing nucleoside triphosphate hydrolases"/>
    <property type="match status" value="1"/>
</dbReference>
<keyword evidence="8" id="KW-1185">Reference proteome</keyword>
<dbReference type="Proteomes" id="UP000766570">
    <property type="component" value="Unassembled WGS sequence"/>
</dbReference>
<proteinExistence type="predicted"/>
<feature type="transmembrane region" description="Helical" evidence="5">
    <location>
        <begin position="288"/>
        <end position="306"/>
    </location>
</feature>
<sequence length="571" mass="58972">MSGHDALMEDRRAPATAPLGIVPAPADRGPAPRLPKLVTGKRRGLFLALLALATGCGALGVAIALLVGALVTGAAVLPLATGIGALILLLGAGRYSERVLAEKLGQHYVAQLRLSLISHSLLAPKVPSVGITVARASNDLSSVRNWVAQGIAPLLAGIPLVLISMAGLFALHPALALALGVPVLVLAGVLLLLARPAYERARTLRRHRGNLAARIADTVAASSAVVAAGGVSRELSRVEASGNRVVDAAVARARLAAVLRACSLGMPLLATAVVVLVSRTAALGPGHIATALTLLGLCAAPVGEWGRIVEYRQNYRAASRIIAPLLAEEGTLSADPRLRPGATRAAAEIQASRISGVWLRGVELDGRPVPELDAKPGDRIRMVGADARARGELFGMLATARTAGGPILGDLGEDAAGRGAGYVVAGVVPAAVAEKKRRRLIGAAFASMVPERGTVLRALRYRRPEASPAKALALAARLGLDAASLEHGETTLLRRGGMPLDAAQRAGLMVARAMLGSPELLLLNEIDSHLDAAARRELEAMLQSYRGVVIVGSDAAWCSGYREWDLDGPAA</sequence>
<keyword evidence="2 5" id="KW-0812">Transmembrane</keyword>
<comment type="subcellular location">
    <subcellularLocation>
        <location evidence="1">Cell membrane</location>
        <topology evidence="1">Multi-pass membrane protein</topology>
    </subcellularLocation>
</comment>
<protein>
    <submittedName>
        <fullName evidence="7">ABC-type multidrug transport system fused ATPase/permease subunit</fullName>
    </submittedName>
</protein>
<dbReference type="RefSeq" id="WP_209905506.1">
    <property type="nucleotide sequence ID" value="NZ_BAAAMI010000009.1"/>
</dbReference>
<feature type="transmembrane region" description="Helical" evidence="5">
    <location>
        <begin position="45"/>
        <end position="67"/>
    </location>
</feature>
<evidence type="ECO:0000256" key="3">
    <source>
        <dbReference type="ARBA" id="ARBA00022989"/>
    </source>
</evidence>
<reference evidence="7 8" key="1">
    <citation type="submission" date="2021-03" db="EMBL/GenBank/DDBJ databases">
        <title>Sequencing the genomes of 1000 actinobacteria strains.</title>
        <authorList>
            <person name="Klenk H.-P."/>
        </authorList>
    </citation>
    <scope>NUCLEOTIDE SEQUENCE [LARGE SCALE GENOMIC DNA]</scope>
    <source>
        <strain evidence="7 8">DSM 15454</strain>
    </source>
</reference>
<evidence type="ECO:0000313" key="8">
    <source>
        <dbReference type="Proteomes" id="UP000766570"/>
    </source>
</evidence>
<evidence type="ECO:0000256" key="2">
    <source>
        <dbReference type="ARBA" id="ARBA00022692"/>
    </source>
</evidence>
<dbReference type="PANTHER" id="PTHR24221">
    <property type="entry name" value="ATP-BINDING CASSETTE SUB-FAMILY B"/>
    <property type="match status" value="1"/>
</dbReference>
<evidence type="ECO:0000256" key="5">
    <source>
        <dbReference type="SAM" id="Phobius"/>
    </source>
</evidence>
<name>A0ABS4W7H7_9MICC</name>
<keyword evidence="4 5" id="KW-0472">Membrane</keyword>
<accession>A0ABS4W7H7</accession>
<evidence type="ECO:0000256" key="4">
    <source>
        <dbReference type="ARBA" id="ARBA00023136"/>
    </source>
</evidence>
<dbReference type="SUPFAM" id="SSF90123">
    <property type="entry name" value="ABC transporter transmembrane region"/>
    <property type="match status" value="1"/>
</dbReference>
<comment type="caution">
    <text evidence="7">The sequence shown here is derived from an EMBL/GenBank/DDBJ whole genome shotgun (WGS) entry which is preliminary data.</text>
</comment>